<name>A0A9D1HKV8_9FIRM</name>
<reference evidence="2" key="1">
    <citation type="submission" date="2020-10" db="EMBL/GenBank/DDBJ databases">
        <authorList>
            <person name="Gilroy R."/>
        </authorList>
    </citation>
    <scope>NUCLEOTIDE SEQUENCE</scope>
    <source>
        <strain evidence="2">2830</strain>
    </source>
</reference>
<accession>A0A9D1HKV8</accession>
<sequence>MRTVRIDPSKVPAADWEIACRVLQNSIRLALADPEKRADYERWKREQEQEQEKTKEGQ</sequence>
<feature type="region of interest" description="Disordered" evidence="1">
    <location>
        <begin position="38"/>
        <end position="58"/>
    </location>
</feature>
<protein>
    <submittedName>
        <fullName evidence="2">Uncharacterized protein</fullName>
    </submittedName>
</protein>
<dbReference type="Proteomes" id="UP000824124">
    <property type="component" value="Unassembled WGS sequence"/>
</dbReference>
<dbReference type="AlphaFoldDB" id="A0A9D1HKV8"/>
<evidence type="ECO:0000313" key="2">
    <source>
        <dbReference type="EMBL" id="HIU09818.1"/>
    </source>
</evidence>
<evidence type="ECO:0000256" key="1">
    <source>
        <dbReference type="SAM" id="MobiDB-lite"/>
    </source>
</evidence>
<reference evidence="2" key="2">
    <citation type="journal article" date="2021" name="PeerJ">
        <title>Extensive microbial diversity within the chicken gut microbiome revealed by metagenomics and culture.</title>
        <authorList>
            <person name="Gilroy R."/>
            <person name="Ravi A."/>
            <person name="Getino M."/>
            <person name="Pursley I."/>
            <person name="Horton D.L."/>
            <person name="Alikhan N.F."/>
            <person name="Baker D."/>
            <person name="Gharbi K."/>
            <person name="Hall N."/>
            <person name="Watson M."/>
            <person name="Adriaenssens E.M."/>
            <person name="Foster-Nyarko E."/>
            <person name="Jarju S."/>
            <person name="Secka A."/>
            <person name="Antonio M."/>
            <person name="Oren A."/>
            <person name="Chaudhuri R.R."/>
            <person name="La Ragione R."/>
            <person name="Hildebrand F."/>
            <person name="Pallen M.J."/>
        </authorList>
    </citation>
    <scope>NUCLEOTIDE SEQUENCE</scope>
    <source>
        <strain evidence="2">2830</strain>
    </source>
</reference>
<evidence type="ECO:0000313" key="3">
    <source>
        <dbReference type="Proteomes" id="UP000824124"/>
    </source>
</evidence>
<organism evidence="2 3">
    <name type="scientific">Candidatus Avidehalobacter gallistercoris</name>
    <dbReference type="NCBI Taxonomy" id="2840694"/>
    <lineage>
        <taxon>Bacteria</taxon>
        <taxon>Bacillati</taxon>
        <taxon>Bacillota</taxon>
        <taxon>Clostridia</taxon>
        <taxon>Eubacteriales</taxon>
        <taxon>Peptococcaceae</taxon>
        <taxon>Peptococcaceae incertae sedis</taxon>
        <taxon>Candidatus Avidehalobacter</taxon>
    </lineage>
</organism>
<proteinExistence type="predicted"/>
<comment type="caution">
    <text evidence="2">The sequence shown here is derived from an EMBL/GenBank/DDBJ whole genome shotgun (WGS) entry which is preliminary data.</text>
</comment>
<dbReference type="EMBL" id="DVMH01000005">
    <property type="protein sequence ID" value="HIU09818.1"/>
    <property type="molecule type" value="Genomic_DNA"/>
</dbReference>
<gene>
    <name evidence="2" type="ORF">IAB00_00975</name>
</gene>